<dbReference type="EC" id="2.1.1.33" evidence="3"/>
<evidence type="ECO:0000256" key="1">
    <source>
        <dbReference type="ARBA" id="ARBA00000142"/>
    </source>
</evidence>
<evidence type="ECO:0000313" key="10">
    <source>
        <dbReference type="Proteomes" id="UP000176480"/>
    </source>
</evidence>
<organism evidence="9 10">
    <name type="scientific">Candidatus Roizmanbacteria bacterium RIFCSPLOWO2_01_FULL_41_22</name>
    <dbReference type="NCBI Taxonomy" id="1802067"/>
    <lineage>
        <taxon>Bacteria</taxon>
        <taxon>Candidatus Roizmaniibacteriota</taxon>
    </lineage>
</organism>
<evidence type="ECO:0000256" key="3">
    <source>
        <dbReference type="ARBA" id="ARBA00011977"/>
    </source>
</evidence>
<comment type="function">
    <text evidence="2">Catalyzes the formation of N(7)-methylguanine at position 46 (m7G46) in tRNA.</text>
</comment>
<evidence type="ECO:0000313" key="9">
    <source>
        <dbReference type="EMBL" id="OGK51417.1"/>
    </source>
</evidence>
<dbReference type="GO" id="GO:0008176">
    <property type="term" value="F:tRNA (guanine(46)-N7)-methyltransferase activity"/>
    <property type="evidence" value="ECO:0007669"/>
    <property type="project" value="UniProtKB-EC"/>
</dbReference>
<dbReference type="InterPro" id="IPR003358">
    <property type="entry name" value="tRNA_(Gua-N-7)_MeTrfase_Trmb"/>
</dbReference>
<keyword evidence="4" id="KW-0489">Methyltransferase</keyword>
<keyword evidence="7" id="KW-0819">tRNA processing</keyword>
<dbReference type="CDD" id="cd02440">
    <property type="entry name" value="AdoMet_MTases"/>
    <property type="match status" value="1"/>
</dbReference>
<evidence type="ECO:0000256" key="8">
    <source>
        <dbReference type="SAM" id="Phobius"/>
    </source>
</evidence>
<evidence type="ECO:0000256" key="7">
    <source>
        <dbReference type="ARBA" id="ARBA00022694"/>
    </source>
</evidence>
<evidence type="ECO:0000256" key="6">
    <source>
        <dbReference type="ARBA" id="ARBA00022691"/>
    </source>
</evidence>
<comment type="catalytic activity">
    <reaction evidence="1">
        <text>guanosine(46) in tRNA + S-adenosyl-L-methionine = N(7)-methylguanosine(46) in tRNA + S-adenosyl-L-homocysteine</text>
        <dbReference type="Rhea" id="RHEA:42708"/>
        <dbReference type="Rhea" id="RHEA-COMP:10188"/>
        <dbReference type="Rhea" id="RHEA-COMP:10189"/>
        <dbReference type="ChEBI" id="CHEBI:57856"/>
        <dbReference type="ChEBI" id="CHEBI:59789"/>
        <dbReference type="ChEBI" id="CHEBI:74269"/>
        <dbReference type="ChEBI" id="CHEBI:74480"/>
        <dbReference type="EC" id="2.1.1.33"/>
    </reaction>
</comment>
<evidence type="ECO:0000256" key="2">
    <source>
        <dbReference type="ARBA" id="ARBA00003015"/>
    </source>
</evidence>
<dbReference type="STRING" id="1802067.A2966_03045"/>
<proteinExistence type="predicted"/>
<dbReference type="PANTHER" id="PTHR13610">
    <property type="entry name" value="METHYLTRANSFERASE DOMAIN-CONTAINING PROTEIN"/>
    <property type="match status" value="1"/>
</dbReference>
<sequence length="186" mass="21582">MIIAFGLIILALTIGLIFLFTSPSLSPVPYFPTNKKDLALVIEKLQMNNNQIIYDLGAGDGMVLFEAAKWAKRAKLDTRFIGVEINPILVLILLVRCFFHPNKKNIHIVLGDMFKIDYRQFVKNENMESVFYMYISPWYLEKTVNQIRKLDTPVRIVSYMYAVKSLQHLEEKKMGLHQITSYHLPK</sequence>
<evidence type="ECO:0000256" key="4">
    <source>
        <dbReference type="ARBA" id="ARBA00022603"/>
    </source>
</evidence>
<keyword evidence="8" id="KW-1133">Transmembrane helix</keyword>
<keyword evidence="8" id="KW-0812">Transmembrane</keyword>
<feature type="transmembrane region" description="Helical" evidence="8">
    <location>
        <begin position="80"/>
        <end position="99"/>
    </location>
</feature>
<dbReference type="SUPFAM" id="SSF53335">
    <property type="entry name" value="S-adenosyl-L-methionine-dependent methyltransferases"/>
    <property type="match status" value="1"/>
</dbReference>
<dbReference type="AlphaFoldDB" id="A0A1F7J733"/>
<dbReference type="Pfam" id="PF02390">
    <property type="entry name" value="Methyltransf_4"/>
    <property type="match status" value="1"/>
</dbReference>
<dbReference type="PANTHER" id="PTHR13610:SF11">
    <property type="entry name" value="METHYLTRANSFERASE DOMAIN-CONTAINING PROTEIN"/>
    <property type="match status" value="1"/>
</dbReference>
<dbReference type="InterPro" id="IPR029063">
    <property type="entry name" value="SAM-dependent_MTases_sf"/>
</dbReference>
<dbReference type="EMBL" id="MGAR01000029">
    <property type="protein sequence ID" value="OGK51417.1"/>
    <property type="molecule type" value="Genomic_DNA"/>
</dbReference>
<reference evidence="9 10" key="1">
    <citation type="journal article" date="2016" name="Nat. Commun.">
        <title>Thousands of microbial genomes shed light on interconnected biogeochemical processes in an aquifer system.</title>
        <authorList>
            <person name="Anantharaman K."/>
            <person name="Brown C.T."/>
            <person name="Hug L.A."/>
            <person name="Sharon I."/>
            <person name="Castelle C.J."/>
            <person name="Probst A.J."/>
            <person name="Thomas B.C."/>
            <person name="Singh A."/>
            <person name="Wilkins M.J."/>
            <person name="Karaoz U."/>
            <person name="Brodie E.L."/>
            <person name="Williams K.H."/>
            <person name="Hubbard S.S."/>
            <person name="Banfield J.F."/>
        </authorList>
    </citation>
    <scope>NUCLEOTIDE SEQUENCE [LARGE SCALE GENOMIC DNA]</scope>
</reference>
<dbReference type="Proteomes" id="UP000176480">
    <property type="component" value="Unassembled WGS sequence"/>
</dbReference>
<evidence type="ECO:0000256" key="5">
    <source>
        <dbReference type="ARBA" id="ARBA00022679"/>
    </source>
</evidence>
<name>A0A1F7J733_9BACT</name>
<keyword evidence="5" id="KW-0808">Transferase</keyword>
<comment type="caution">
    <text evidence="9">The sequence shown here is derived from an EMBL/GenBank/DDBJ whole genome shotgun (WGS) entry which is preliminary data.</text>
</comment>
<keyword evidence="8" id="KW-0472">Membrane</keyword>
<dbReference type="InterPro" id="IPR026170">
    <property type="entry name" value="FAM173A/B"/>
</dbReference>
<keyword evidence="6" id="KW-0949">S-adenosyl-L-methionine</keyword>
<accession>A0A1F7J733</accession>
<dbReference type="Gene3D" id="3.40.50.150">
    <property type="entry name" value="Vaccinia Virus protein VP39"/>
    <property type="match status" value="1"/>
</dbReference>
<gene>
    <name evidence="9" type="ORF">A2966_03045</name>
</gene>
<protein>
    <recommendedName>
        <fullName evidence="3">tRNA (guanine(46)-N(7))-methyltransferase</fullName>
        <ecNumber evidence="3">2.1.1.33</ecNumber>
    </recommendedName>
</protein>
<dbReference type="GO" id="GO:0016279">
    <property type="term" value="F:protein-lysine N-methyltransferase activity"/>
    <property type="evidence" value="ECO:0007669"/>
    <property type="project" value="InterPro"/>
</dbReference>